<dbReference type="Proteomes" id="UP000008854">
    <property type="component" value="Unassembled WGS sequence"/>
</dbReference>
<sequence>MKHLLLFQINVLLLLVLASVQVNGTKQQAYSLNDVKGRLQSLSDNLKKDESDLYKSEEELKKQIGVVVQKFSIPLDTVTEFVKCLNSLTKNQSGYEFSIKEFKDVISDIGSYGTTVQKSSTLRECVNGEIPKFSVITGTQCVIPEPQTHADMFKLLTLTFTKYEIVRNYNKHLLTHRFLTNIVNEDNRRKIKV</sequence>
<feature type="coiled-coil region" evidence="1">
    <location>
        <begin position="32"/>
        <end position="59"/>
    </location>
</feature>
<dbReference type="AlphaFoldDB" id="A0A5K4F902"/>
<evidence type="ECO:0000256" key="2">
    <source>
        <dbReference type="SAM" id="SignalP"/>
    </source>
</evidence>
<keyword evidence="3" id="KW-1185">Reference proteome</keyword>
<dbReference type="WBParaSite" id="Smp_329690.1">
    <property type="protein sequence ID" value="Smp_329690.1"/>
    <property type="gene ID" value="Smp_329690"/>
</dbReference>
<feature type="chain" id="PRO_5024460231" evidence="2">
    <location>
        <begin position="25"/>
        <end position="193"/>
    </location>
</feature>
<keyword evidence="1" id="KW-0175">Coiled coil</keyword>
<name>A0A5K4F902_SCHMA</name>
<dbReference type="InParanoid" id="A0A5K4F902"/>
<reference evidence="4" key="2">
    <citation type="submission" date="2019-11" db="UniProtKB">
        <authorList>
            <consortium name="WormBaseParasite"/>
        </authorList>
    </citation>
    <scope>IDENTIFICATION</scope>
    <source>
        <strain evidence="4">Puerto Rican</strain>
    </source>
</reference>
<reference evidence="3" key="1">
    <citation type="journal article" date="2012" name="PLoS Negl. Trop. Dis.">
        <title>A systematically improved high quality genome and transcriptome of the human blood fluke Schistosoma mansoni.</title>
        <authorList>
            <person name="Protasio A.V."/>
            <person name="Tsai I.J."/>
            <person name="Babbage A."/>
            <person name="Nichol S."/>
            <person name="Hunt M."/>
            <person name="Aslett M.A."/>
            <person name="De Silva N."/>
            <person name="Velarde G.S."/>
            <person name="Anderson T.J."/>
            <person name="Clark R.C."/>
            <person name="Davidson C."/>
            <person name="Dillon G.P."/>
            <person name="Holroyd N.E."/>
            <person name="LoVerde P.T."/>
            <person name="Lloyd C."/>
            <person name="McQuillan J."/>
            <person name="Oliveira G."/>
            <person name="Otto T.D."/>
            <person name="Parker-Manuel S.J."/>
            <person name="Quail M.A."/>
            <person name="Wilson R.A."/>
            <person name="Zerlotini A."/>
            <person name="Dunne D.W."/>
            <person name="Berriman M."/>
        </authorList>
    </citation>
    <scope>NUCLEOTIDE SEQUENCE [LARGE SCALE GENOMIC DNA]</scope>
    <source>
        <strain evidence="3">Puerto Rican</strain>
    </source>
</reference>
<accession>A0A5K4F902</accession>
<evidence type="ECO:0000313" key="3">
    <source>
        <dbReference type="Proteomes" id="UP000008854"/>
    </source>
</evidence>
<proteinExistence type="predicted"/>
<protein>
    <submittedName>
        <fullName evidence="4">Nose resistant to fluoxetine protein 6</fullName>
    </submittedName>
</protein>
<feature type="signal peptide" evidence="2">
    <location>
        <begin position="1"/>
        <end position="24"/>
    </location>
</feature>
<evidence type="ECO:0000256" key="1">
    <source>
        <dbReference type="SAM" id="Coils"/>
    </source>
</evidence>
<evidence type="ECO:0000313" key="4">
    <source>
        <dbReference type="WBParaSite" id="Smp_329690.1"/>
    </source>
</evidence>
<keyword evidence="2" id="KW-0732">Signal</keyword>
<organism evidence="3 4">
    <name type="scientific">Schistosoma mansoni</name>
    <name type="common">Blood fluke</name>
    <dbReference type="NCBI Taxonomy" id="6183"/>
    <lineage>
        <taxon>Eukaryota</taxon>
        <taxon>Metazoa</taxon>
        <taxon>Spiralia</taxon>
        <taxon>Lophotrochozoa</taxon>
        <taxon>Platyhelminthes</taxon>
        <taxon>Trematoda</taxon>
        <taxon>Digenea</taxon>
        <taxon>Strigeidida</taxon>
        <taxon>Schistosomatoidea</taxon>
        <taxon>Schistosomatidae</taxon>
        <taxon>Schistosoma</taxon>
    </lineage>
</organism>